<feature type="domain" description="DUF2383" evidence="1">
    <location>
        <begin position="12"/>
        <end position="119"/>
    </location>
</feature>
<dbReference type="Gene3D" id="1.20.1260.10">
    <property type="match status" value="1"/>
</dbReference>
<dbReference type="InterPro" id="IPR019052">
    <property type="entry name" value="DUF2383"/>
</dbReference>
<accession>A0ABW5YW67</accession>
<gene>
    <name evidence="2" type="ORF">ACFS6I_09740</name>
</gene>
<evidence type="ECO:0000313" key="2">
    <source>
        <dbReference type="EMBL" id="MFD2904206.1"/>
    </source>
</evidence>
<sequence>MENLLQEQAYLLNNLIEANNDRIAGYTKYIELLPKDIHNDIDKYLRQYRDQSDQFITDLKPFVYEASEFPQISTTISSKLRNMWLDLKNSFVEDTIQSILNDCEKREDIYKRVYHHTLEEKEVLTLEAERLIRHQAILQLQAHDHIKSLRDKNLANCLSSTH</sequence>
<dbReference type="RefSeq" id="WP_380920015.1">
    <property type="nucleotide sequence ID" value="NZ_JBHUPE010000004.1"/>
</dbReference>
<protein>
    <submittedName>
        <fullName evidence="2">PA2169 family four-helix-bundle protein</fullName>
    </submittedName>
</protein>
<dbReference type="NCBIfam" id="TIGR02284">
    <property type="entry name" value="PA2169 family four-helix-bundle protein"/>
    <property type="match status" value="1"/>
</dbReference>
<keyword evidence="3" id="KW-1185">Reference proteome</keyword>
<dbReference type="Pfam" id="PF09537">
    <property type="entry name" value="DUF2383"/>
    <property type="match status" value="1"/>
</dbReference>
<evidence type="ECO:0000259" key="1">
    <source>
        <dbReference type="Pfam" id="PF09537"/>
    </source>
</evidence>
<organism evidence="2 3">
    <name type="scientific">Sphingobacterium anhuiense</name>
    <dbReference type="NCBI Taxonomy" id="493780"/>
    <lineage>
        <taxon>Bacteria</taxon>
        <taxon>Pseudomonadati</taxon>
        <taxon>Bacteroidota</taxon>
        <taxon>Sphingobacteriia</taxon>
        <taxon>Sphingobacteriales</taxon>
        <taxon>Sphingobacteriaceae</taxon>
        <taxon>Sphingobacterium</taxon>
    </lineage>
</organism>
<proteinExistence type="predicted"/>
<dbReference type="EMBL" id="JBHUPE010000004">
    <property type="protein sequence ID" value="MFD2904206.1"/>
    <property type="molecule type" value="Genomic_DNA"/>
</dbReference>
<comment type="caution">
    <text evidence="2">The sequence shown here is derived from an EMBL/GenBank/DDBJ whole genome shotgun (WGS) entry which is preliminary data.</text>
</comment>
<dbReference type="Proteomes" id="UP001597509">
    <property type="component" value="Unassembled WGS sequence"/>
</dbReference>
<dbReference type="InterPro" id="IPR012347">
    <property type="entry name" value="Ferritin-like"/>
</dbReference>
<name>A0ABW5YW67_9SPHI</name>
<dbReference type="InterPro" id="IPR011971">
    <property type="entry name" value="CHP02284"/>
</dbReference>
<evidence type="ECO:0000313" key="3">
    <source>
        <dbReference type="Proteomes" id="UP001597509"/>
    </source>
</evidence>
<reference evidence="3" key="1">
    <citation type="journal article" date="2019" name="Int. J. Syst. Evol. Microbiol.">
        <title>The Global Catalogue of Microorganisms (GCM) 10K type strain sequencing project: providing services to taxonomists for standard genome sequencing and annotation.</title>
        <authorList>
            <consortium name="The Broad Institute Genomics Platform"/>
            <consortium name="The Broad Institute Genome Sequencing Center for Infectious Disease"/>
            <person name="Wu L."/>
            <person name="Ma J."/>
        </authorList>
    </citation>
    <scope>NUCLEOTIDE SEQUENCE [LARGE SCALE GENOMIC DNA]</scope>
    <source>
        <strain evidence="3">KCTC 22209</strain>
    </source>
</reference>